<keyword evidence="2" id="KW-1133">Transmembrane helix</keyword>
<dbReference type="EMBL" id="JR042139">
    <property type="protein sequence ID" value="AEY59560.1"/>
    <property type="molecule type" value="mRNA"/>
</dbReference>
<name>V9IES9_APICE</name>
<dbReference type="AlphaFoldDB" id="V9IES9"/>
<evidence type="ECO:0000256" key="1">
    <source>
        <dbReference type="SAM" id="MobiDB-lite"/>
    </source>
</evidence>
<gene>
    <name evidence="3" type="ORF">ACCB03346</name>
</gene>
<protein>
    <submittedName>
        <fullName evidence="3">Uncharacterized protein</fullName>
    </submittedName>
</protein>
<feature type="transmembrane region" description="Helical" evidence="2">
    <location>
        <begin position="77"/>
        <end position="98"/>
    </location>
</feature>
<sequence>MEESFSQWRDSPCVIKDKERSFVISDSDEDENKNIEKEQIFVIESSDSSTNVSSNLTPRKSSSEKLSLTEETIKKELGSIFFTLIMKMLMKIMMKIILYQPVIPKRIILMTICQMMNK</sequence>
<keyword evidence="2" id="KW-0472">Membrane</keyword>
<proteinExistence type="evidence at transcript level"/>
<accession>V9IES9</accession>
<keyword evidence="2" id="KW-0812">Transmembrane</keyword>
<reference evidence="3" key="1">
    <citation type="submission" date="2011-11" db="EMBL/GenBank/DDBJ databases">
        <title>Decoding the brain transcriptome of the Eastern honeybee (Apis cerana) based on pyrosequencing.</title>
        <authorList>
            <person name="Sun L."/>
            <person name="Zheng H."/>
            <person name="Wang Y."/>
            <person name="Xie X."/>
            <person name="Zhu Y."/>
            <person name="Gu W."/>
            <person name="Wang S."/>
        </authorList>
    </citation>
    <scope>NUCLEOTIDE SEQUENCE</scope>
    <source>
        <tissue evidence="3">Brain</tissue>
    </source>
</reference>
<evidence type="ECO:0000313" key="3">
    <source>
        <dbReference type="EMBL" id="AEY59560.1"/>
    </source>
</evidence>
<feature type="region of interest" description="Disordered" evidence="1">
    <location>
        <begin position="46"/>
        <end position="65"/>
    </location>
</feature>
<evidence type="ECO:0000256" key="2">
    <source>
        <dbReference type="SAM" id="Phobius"/>
    </source>
</evidence>
<organism evidence="3">
    <name type="scientific">Apis cerana</name>
    <name type="common">Indian honeybee</name>
    <dbReference type="NCBI Taxonomy" id="7461"/>
    <lineage>
        <taxon>Eukaryota</taxon>
        <taxon>Metazoa</taxon>
        <taxon>Ecdysozoa</taxon>
        <taxon>Arthropoda</taxon>
        <taxon>Hexapoda</taxon>
        <taxon>Insecta</taxon>
        <taxon>Pterygota</taxon>
        <taxon>Neoptera</taxon>
        <taxon>Endopterygota</taxon>
        <taxon>Hymenoptera</taxon>
        <taxon>Apocrita</taxon>
        <taxon>Aculeata</taxon>
        <taxon>Apoidea</taxon>
        <taxon>Anthophila</taxon>
        <taxon>Apidae</taxon>
        <taxon>Apis</taxon>
    </lineage>
</organism>